<reference evidence="3" key="2">
    <citation type="submission" date="2019-01" db="EMBL/GenBank/DDBJ databases">
        <title>Genome sequence of Desulfonema ishimotonii strain Tokyo 01.</title>
        <authorList>
            <person name="Fukui M."/>
        </authorList>
    </citation>
    <scope>NUCLEOTIDE SEQUENCE [LARGE SCALE GENOMIC DNA]</scope>
    <source>
        <strain evidence="3">Tokyo 01</strain>
    </source>
</reference>
<accession>A0A401G4B2</accession>
<sequence length="175" mass="20722">MKLDKLNQRERYAISLACAFIGIFVIVQFIVYPFMDRKERIARQLKLKETQFEQIQSMKSEYDMLRESSLKWEKLLRKRPRGFKLFPFMDNLAKTAKVNGNIDYMKPSSSKPKNSPYTLSRVELKLKEINTRQLTDYLHLIEFSENMVVIRRLSITKKGKEGFIDVVLQVETFEA</sequence>
<dbReference type="AlphaFoldDB" id="A0A401G4B2"/>
<dbReference type="Proteomes" id="UP000288096">
    <property type="component" value="Unassembled WGS sequence"/>
</dbReference>
<gene>
    <name evidence="2" type="ORF">DENIS_5061</name>
</gene>
<reference evidence="3" key="1">
    <citation type="submission" date="2017-11" db="EMBL/GenBank/DDBJ databases">
        <authorList>
            <person name="Watanabe M."/>
            <person name="Kojima H."/>
        </authorList>
    </citation>
    <scope>NUCLEOTIDE SEQUENCE [LARGE SCALE GENOMIC DNA]</scope>
    <source>
        <strain evidence="3">Tokyo 01</strain>
    </source>
</reference>
<evidence type="ECO:0000313" key="3">
    <source>
        <dbReference type="Proteomes" id="UP000288096"/>
    </source>
</evidence>
<dbReference type="RefSeq" id="WP_124331065.1">
    <property type="nucleotide sequence ID" value="NZ_BEXT01000001.1"/>
</dbReference>
<organism evidence="2 3">
    <name type="scientific">Desulfonema ishimotonii</name>
    <dbReference type="NCBI Taxonomy" id="45657"/>
    <lineage>
        <taxon>Bacteria</taxon>
        <taxon>Pseudomonadati</taxon>
        <taxon>Thermodesulfobacteriota</taxon>
        <taxon>Desulfobacteria</taxon>
        <taxon>Desulfobacterales</taxon>
        <taxon>Desulfococcaceae</taxon>
        <taxon>Desulfonema</taxon>
    </lineage>
</organism>
<keyword evidence="1" id="KW-0472">Membrane</keyword>
<protein>
    <submittedName>
        <fullName evidence="2">General secretion pathway protein GspM</fullName>
    </submittedName>
</protein>
<name>A0A401G4B2_9BACT</name>
<comment type="caution">
    <text evidence="2">The sequence shown here is derived from an EMBL/GenBank/DDBJ whole genome shotgun (WGS) entry which is preliminary data.</text>
</comment>
<keyword evidence="1" id="KW-0812">Transmembrane</keyword>
<dbReference type="OrthoDB" id="5432548at2"/>
<proteinExistence type="predicted"/>
<keyword evidence="1" id="KW-1133">Transmembrane helix</keyword>
<evidence type="ECO:0000313" key="2">
    <source>
        <dbReference type="EMBL" id="GBC64060.1"/>
    </source>
</evidence>
<dbReference type="EMBL" id="BEXT01000001">
    <property type="protein sequence ID" value="GBC64060.1"/>
    <property type="molecule type" value="Genomic_DNA"/>
</dbReference>
<keyword evidence="3" id="KW-1185">Reference proteome</keyword>
<evidence type="ECO:0000256" key="1">
    <source>
        <dbReference type="SAM" id="Phobius"/>
    </source>
</evidence>
<feature type="transmembrane region" description="Helical" evidence="1">
    <location>
        <begin position="12"/>
        <end position="35"/>
    </location>
</feature>